<evidence type="ECO:0000313" key="9">
    <source>
        <dbReference type="EMBL" id="RZF39435.1"/>
    </source>
</evidence>
<dbReference type="AlphaFoldDB" id="A0A482X0S5"/>
<dbReference type="STRING" id="195883.A0A482X0S5"/>
<dbReference type="SMART" id="SM00355">
    <property type="entry name" value="ZnF_C2H2"/>
    <property type="match status" value="3"/>
</dbReference>
<dbReference type="InterPro" id="IPR013087">
    <property type="entry name" value="Znf_C2H2_type"/>
</dbReference>
<keyword evidence="1" id="KW-0479">Metal-binding</keyword>
<dbReference type="GO" id="GO:0000978">
    <property type="term" value="F:RNA polymerase II cis-regulatory region sequence-specific DNA binding"/>
    <property type="evidence" value="ECO:0007669"/>
    <property type="project" value="TreeGrafter"/>
</dbReference>
<dbReference type="PROSITE" id="PS50157">
    <property type="entry name" value="ZINC_FINGER_C2H2_2"/>
    <property type="match status" value="1"/>
</dbReference>
<dbReference type="GO" id="GO:0000981">
    <property type="term" value="F:DNA-binding transcription factor activity, RNA polymerase II-specific"/>
    <property type="evidence" value="ECO:0007669"/>
    <property type="project" value="TreeGrafter"/>
</dbReference>
<reference evidence="9 10" key="1">
    <citation type="journal article" date="2017" name="Gigascience">
        <title>Genome sequence of the small brown planthopper, Laodelphax striatellus.</title>
        <authorList>
            <person name="Zhu J."/>
            <person name="Jiang F."/>
            <person name="Wang X."/>
            <person name="Yang P."/>
            <person name="Bao Y."/>
            <person name="Zhao W."/>
            <person name="Wang W."/>
            <person name="Lu H."/>
            <person name="Wang Q."/>
            <person name="Cui N."/>
            <person name="Li J."/>
            <person name="Chen X."/>
            <person name="Luo L."/>
            <person name="Yu J."/>
            <person name="Kang L."/>
            <person name="Cui F."/>
        </authorList>
    </citation>
    <scope>NUCLEOTIDE SEQUENCE [LARGE SCALE GENOMIC DNA]</scope>
    <source>
        <strain evidence="9">Lst14</strain>
    </source>
</reference>
<feature type="domain" description="C2H2-type" evidence="8">
    <location>
        <begin position="212"/>
        <end position="239"/>
    </location>
</feature>
<accession>A0A482X0S5</accession>
<evidence type="ECO:0000256" key="7">
    <source>
        <dbReference type="PROSITE-ProRule" id="PRU00042"/>
    </source>
</evidence>
<dbReference type="InParanoid" id="A0A482X0S5"/>
<keyword evidence="10" id="KW-1185">Reference proteome</keyword>
<dbReference type="PANTHER" id="PTHR24388">
    <property type="entry name" value="ZINC FINGER PROTEIN"/>
    <property type="match status" value="1"/>
</dbReference>
<dbReference type="Proteomes" id="UP000291343">
    <property type="component" value="Unassembled WGS sequence"/>
</dbReference>
<evidence type="ECO:0000256" key="5">
    <source>
        <dbReference type="ARBA" id="ARBA00023242"/>
    </source>
</evidence>
<keyword evidence="2" id="KW-0677">Repeat</keyword>
<name>A0A482X0S5_LAOST</name>
<dbReference type="Gene3D" id="3.30.160.60">
    <property type="entry name" value="Classic Zinc Finger"/>
    <property type="match status" value="1"/>
</dbReference>
<proteinExistence type="inferred from homology"/>
<keyword evidence="5" id="KW-0539">Nucleus</keyword>
<gene>
    <name evidence="9" type="ORF">LSTR_LSTR000956</name>
</gene>
<evidence type="ECO:0000256" key="1">
    <source>
        <dbReference type="ARBA" id="ARBA00022723"/>
    </source>
</evidence>
<evidence type="ECO:0000259" key="8">
    <source>
        <dbReference type="PROSITE" id="PS50157"/>
    </source>
</evidence>
<protein>
    <recommendedName>
        <fullName evidence="8">C2H2-type domain-containing protein</fullName>
    </recommendedName>
</protein>
<evidence type="ECO:0000313" key="10">
    <source>
        <dbReference type="Proteomes" id="UP000291343"/>
    </source>
</evidence>
<comment type="caution">
    <text evidence="9">The sequence shown here is derived from an EMBL/GenBank/DDBJ whole genome shotgun (WGS) entry which is preliminary data.</text>
</comment>
<dbReference type="EMBL" id="QKKF02019844">
    <property type="protein sequence ID" value="RZF39435.1"/>
    <property type="molecule type" value="Genomic_DNA"/>
</dbReference>
<evidence type="ECO:0000256" key="4">
    <source>
        <dbReference type="ARBA" id="ARBA00022833"/>
    </source>
</evidence>
<evidence type="ECO:0000256" key="2">
    <source>
        <dbReference type="ARBA" id="ARBA00022737"/>
    </source>
</evidence>
<keyword evidence="4" id="KW-0862">Zinc</keyword>
<dbReference type="InterPro" id="IPR050527">
    <property type="entry name" value="Snail/Krueppel_Znf"/>
</dbReference>
<keyword evidence="3 7" id="KW-0863">Zinc-finger</keyword>
<evidence type="ECO:0000256" key="3">
    <source>
        <dbReference type="ARBA" id="ARBA00022771"/>
    </source>
</evidence>
<organism evidence="9 10">
    <name type="scientific">Laodelphax striatellus</name>
    <name type="common">Small brown planthopper</name>
    <name type="synonym">Delphax striatella</name>
    <dbReference type="NCBI Taxonomy" id="195883"/>
    <lineage>
        <taxon>Eukaryota</taxon>
        <taxon>Metazoa</taxon>
        <taxon>Ecdysozoa</taxon>
        <taxon>Arthropoda</taxon>
        <taxon>Hexapoda</taxon>
        <taxon>Insecta</taxon>
        <taxon>Pterygota</taxon>
        <taxon>Neoptera</taxon>
        <taxon>Paraneoptera</taxon>
        <taxon>Hemiptera</taxon>
        <taxon>Auchenorrhyncha</taxon>
        <taxon>Fulgoroidea</taxon>
        <taxon>Delphacidae</taxon>
        <taxon>Criomorphinae</taxon>
        <taxon>Laodelphax</taxon>
    </lineage>
</organism>
<dbReference type="PANTHER" id="PTHR24388:SF50">
    <property type="entry name" value="ZINC FINGER PROTEIN 646"/>
    <property type="match status" value="1"/>
</dbReference>
<comment type="similarity">
    <text evidence="6">Belongs to the snail C2H2-type zinc-finger protein family.</text>
</comment>
<dbReference type="OrthoDB" id="10004641at2759"/>
<dbReference type="GO" id="GO:0008270">
    <property type="term" value="F:zinc ion binding"/>
    <property type="evidence" value="ECO:0007669"/>
    <property type="project" value="UniProtKB-KW"/>
</dbReference>
<evidence type="ECO:0000256" key="6">
    <source>
        <dbReference type="ARBA" id="ARBA00037948"/>
    </source>
</evidence>
<sequence>MEEPCENSFIQPSMKRPGLKGGLTIPRISGNFRCEKCNRCYKYSWHLKHHRKLECAFLDPLNSPCHTCGSQSRGKEKSLYAAALMNEGSFEEEDEEFHCEKFQCIHNHKLRKPVGPAFLDPLNSPCHTFGSRSRGKEKSLHAAALMNKGSFEGEDEKFRCEKCNRSYKYRWNLKNFLDPLEPYHYTPDMAHAQTESAITHGPVTNDVTTESFRCQKCNRSYKYMKNLNFHQRFECGIEPMFHCKHCPYKAKQKSHLKSHTIARHADILGLGHGKTPLKDLI</sequence>